<dbReference type="Gene3D" id="3.40.50.1820">
    <property type="entry name" value="alpha/beta hydrolase"/>
    <property type="match status" value="1"/>
</dbReference>
<gene>
    <name evidence="2" type="ORF">EOT10_06595</name>
</gene>
<dbReference type="OrthoDB" id="3601922at2"/>
<name>A0A3S2Z2X2_9ACTN</name>
<dbReference type="Pfam" id="PF00561">
    <property type="entry name" value="Abhydrolase_1"/>
    <property type="match status" value="1"/>
</dbReference>
<comment type="caution">
    <text evidence="2">The sequence shown here is derived from an EMBL/GenBank/DDBJ whole genome shotgun (WGS) entry which is preliminary data.</text>
</comment>
<dbReference type="PANTHER" id="PTHR43194:SF5">
    <property type="entry name" value="PIMELOYL-[ACYL-CARRIER PROTEIN] METHYL ESTER ESTERASE"/>
    <property type="match status" value="1"/>
</dbReference>
<evidence type="ECO:0000259" key="1">
    <source>
        <dbReference type="Pfam" id="PF00561"/>
    </source>
</evidence>
<dbReference type="GO" id="GO:0016787">
    <property type="term" value="F:hydrolase activity"/>
    <property type="evidence" value="ECO:0007669"/>
    <property type="project" value="UniProtKB-KW"/>
</dbReference>
<dbReference type="PRINTS" id="PR00412">
    <property type="entry name" value="EPOXHYDRLASE"/>
</dbReference>
<dbReference type="EMBL" id="RZYA01000002">
    <property type="protein sequence ID" value="RVU27939.1"/>
    <property type="molecule type" value="Genomic_DNA"/>
</dbReference>
<dbReference type="InterPro" id="IPR000073">
    <property type="entry name" value="AB_hydrolase_1"/>
</dbReference>
<keyword evidence="2" id="KW-0378">Hydrolase</keyword>
<dbReference type="InterPro" id="IPR000639">
    <property type="entry name" value="Epox_hydrolase-like"/>
</dbReference>
<feature type="domain" description="AB hydrolase-1" evidence="1">
    <location>
        <begin position="44"/>
        <end position="276"/>
    </location>
</feature>
<keyword evidence="3" id="KW-1185">Reference proteome</keyword>
<sequence>MSLMPPAPAIPNTRARSAVVSRHEWEGYRCESRLVPAVSPRIAPLVLVGGAFQTKESWGRLERELLAHVDVFTVDLPGWGAGNVLPDRHGADFLADALGHMIDEAGLTSVHLVGGSYGTAIAYRLAQRRPELVAKMVLVGTMTSIPGHARVAMRRTLDLLVEGRMEEFAQETVAFMVNADRIDSVAAGTRVRRFLMRRMLNLSDEDVEKHLSNTMRLLRHEMLDTSRPPGMPVLVATGEHDAFTTPELCRALAATCSDSWFTRVADADHMLPLERPVELADLITHFLMGEPLEQLSYCRGVERTSPLCATP</sequence>
<dbReference type="InterPro" id="IPR029058">
    <property type="entry name" value="AB_hydrolase_fold"/>
</dbReference>
<dbReference type="AlphaFoldDB" id="A0A3S2Z2X2"/>
<dbReference type="SUPFAM" id="SSF53474">
    <property type="entry name" value="alpha/beta-Hydrolases"/>
    <property type="match status" value="1"/>
</dbReference>
<proteinExistence type="predicted"/>
<reference evidence="2 3" key="1">
    <citation type="submission" date="2019-01" db="EMBL/GenBank/DDBJ databases">
        <title>Genome sequences of Streptomyces and Rhizobium isolates collected from root and soil.</title>
        <authorList>
            <person name="Chhettri S."/>
            <person name="Sevigny J.L."/>
            <person name="Sen A."/>
            <person name="Ennis N."/>
            <person name="Tisa L."/>
        </authorList>
    </citation>
    <scope>NUCLEOTIDE SEQUENCE [LARGE SCALE GENOMIC DNA]</scope>
    <source>
        <strain evidence="2 3">San01</strain>
    </source>
</reference>
<dbReference type="InterPro" id="IPR050228">
    <property type="entry name" value="Carboxylesterase_BioH"/>
</dbReference>
<evidence type="ECO:0000313" key="3">
    <source>
        <dbReference type="Proteomes" id="UP000283128"/>
    </source>
</evidence>
<evidence type="ECO:0000313" key="2">
    <source>
        <dbReference type="EMBL" id="RVU27939.1"/>
    </source>
</evidence>
<dbReference type="PANTHER" id="PTHR43194">
    <property type="entry name" value="HYDROLASE ALPHA/BETA FOLD FAMILY"/>
    <property type="match status" value="1"/>
</dbReference>
<dbReference type="Proteomes" id="UP000283128">
    <property type="component" value="Unassembled WGS sequence"/>
</dbReference>
<accession>A0A3S2Z2X2</accession>
<organism evidence="2 3">
    <name type="scientific">Streptomyces antnestii</name>
    <dbReference type="NCBI Taxonomy" id="2494256"/>
    <lineage>
        <taxon>Bacteria</taxon>
        <taxon>Bacillati</taxon>
        <taxon>Actinomycetota</taxon>
        <taxon>Actinomycetes</taxon>
        <taxon>Kitasatosporales</taxon>
        <taxon>Streptomycetaceae</taxon>
        <taxon>Streptomyces</taxon>
    </lineage>
</organism>
<dbReference type="PRINTS" id="PR00111">
    <property type="entry name" value="ABHYDROLASE"/>
</dbReference>
<protein>
    <submittedName>
        <fullName evidence="2">Alpha/beta hydrolase</fullName>
    </submittedName>
</protein>